<reference evidence="11 12" key="1">
    <citation type="journal article" date="2020" name="Sci. Rep.">
        <title>A novel cyanobacterial geosmin producer, revising GeoA distribution and dispersion patterns in Bacteria.</title>
        <authorList>
            <person name="Churro C."/>
            <person name="Semedo-Aguiar A.P."/>
            <person name="Silva A.D."/>
            <person name="Pereira-Leal J.B."/>
            <person name="Leite R.B."/>
        </authorList>
    </citation>
    <scope>NUCLEOTIDE SEQUENCE [LARGE SCALE GENOMIC DNA]</scope>
    <source>
        <strain evidence="11 12">IPMA8</strain>
    </source>
</reference>
<keyword evidence="5" id="KW-0812">Transmembrane</keyword>
<feature type="region of interest" description="Disordered" evidence="9">
    <location>
        <begin position="131"/>
        <end position="223"/>
    </location>
</feature>
<dbReference type="Gene3D" id="3.10.20.310">
    <property type="entry name" value="membrane protein fhac"/>
    <property type="match status" value="1"/>
</dbReference>
<evidence type="ECO:0000256" key="4">
    <source>
        <dbReference type="ARBA" id="ARBA00022452"/>
    </source>
</evidence>
<dbReference type="PANTHER" id="PTHR34597">
    <property type="entry name" value="SLR1661 PROTEIN"/>
    <property type="match status" value="1"/>
</dbReference>
<protein>
    <submittedName>
        <fullName evidence="11">Heme/hemopexin transporter protein HuxB</fullName>
    </submittedName>
</protein>
<gene>
    <name evidence="11" type="primary">hxuB_1</name>
    <name evidence="11" type="ORF">E5S67_03382</name>
</gene>
<dbReference type="Pfam" id="PF08479">
    <property type="entry name" value="POTRA_2"/>
    <property type="match status" value="1"/>
</dbReference>
<dbReference type="Proteomes" id="UP000702425">
    <property type="component" value="Unassembled WGS sequence"/>
</dbReference>
<evidence type="ECO:0000256" key="9">
    <source>
        <dbReference type="SAM" id="MobiDB-lite"/>
    </source>
</evidence>
<evidence type="ECO:0000256" key="3">
    <source>
        <dbReference type="ARBA" id="ARBA00022448"/>
    </source>
</evidence>
<keyword evidence="12" id="KW-1185">Reference proteome</keyword>
<comment type="caution">
    <text evidence="11">The sequence shown here is derived from an EMBL/GenBank/DDBJ whole genome shotgun (WGS) entry which is preliminary data.</text>
</comment>
<keyword evidence="6" id="KW-0653">Protein transport</keyword>
<evidence type="ECO:0000256" key="5">
    <source>
        <dbReference type="ARBA" id="ARBA00022692"/>
    </source>
</evidence>
<feature type="compositionally biased region" description="Pro residues" evidence="9">
    <location>
        <begin position="196"/>
        <end position="222"/>
    </location>
</feature>
<evidence type="ECO:0000256" key="6">
    <source>
        <dbReference type="ARBA" id="ARBA00022927"/>
    </source>
</evidence>
<dbReference type="EMBL" id="SRRZ01000060">
    <property type="protein sequence ID" value="NQE35647.1"/>
    <property type="molecule type" value="Genomic_DNA"/>
</dbReference>
<comment type="similarity">
    <text evidence="2">Belongs to the TPS (TC 1.B.20) family.</text>
</comment>
<evidence type="ECO:0000256" key="7">
    <source>
        <dbReference type="ARBA" id="ARBA00023136"/>
    </source>
</evidence>
<organism evidence="11 12">
    <name type="scientific">Microcoleus asticus IPMA8</name>
    <dbReference type="NCBI Taxonomy" id="2563858"/>
    <lineage>
        <taxon>Bacteria</taxon>
        <taxon>Bacillati</taxon>
        <taxon>Cyanobacteriota</taxon>
        <taxon>Cyanophyceae</taxon>
        <taxon>Oscillatoriophycideae</taxon>
        <taxon>Oscillatoriales</taxon>
        <taxon>Microcoleaceae</taxon>
        <taxon>Microcoleus</taxon>
        <taxon>Microcoleus asticus</taxon>
    </lineage>
</organism>
<keyword evidence="4" id="KW-1134">Transmembrane beta strand</keyword>
<accession>A0ABX2CZ29</accession>
<feature type="compositionally biased region" description="Pro residues" evidence="9">
    <location>
        <begin position="176"/>
        <end position="185"/>
    </location>
</feature>
<keyword evidence="8" id="KW-0998">Cell outer membrane</keyword>
<dbReference type="Pfam" id="PF03865">
    <property type="entry name" value="ShlB"/>
    <property type="match status" value="1"/>
</dbReference>
<feature type="compositionally biased region" description="Polar residues" evidence="9">
    <location>
        <begin position="141"/>
        <end position="157"/>
    </location>
</feature>
<feature type="region of interest" description="Disordered" evidence="9">
    <location>
        <begin position="90"/>
        <end position="116"/>
    </location>
</feature>
<evidence type="ECO:0000256" key="8">
    <source>
        <dbReference type="ARBA" id="ARBA00023237"/>
    </source>
</evidence>
<evidence type="ECO:0000256" key="2">
    <source>
        <dbReference type="ARBA" id="ARBA00009055"/>
    </source>
</evidence>
<dbReference type="InterPro" id="IPR034746">
    <property type="entry name" value="POTRA"/>
</dbReference>
<dbReference type="InterPro" id="IPR051544">
    <property type="entry name" value="TPS_OM_transporter"/>
</dbReference>
<comment type="subcellular location">
    <subcellularLocation>
        <location evidence="1">Cell outer membrane</location>
    </subcellularLocation>
</comment>
<dbReference type="Gene3D" id="2.40.160.50">
    <property type="entry name" value="membrane protein fhac: a member of the omp85/tpsb transporter family"/>
    <property type="match status" value="1"/>
</dbReference>
<keyword evidence="3" id="KW-0813">Transport</keyword>
<proteinExistence type="inferred from homology"/>
<dbReference type="InterPro" id="IPR005565">
    <property type="entry name" value="Hemolysn_activator_HlyB_C"/>
</dbReference>
<evidence type="ECO:0000313" key="12">
    <source>
        <dbReference type="Proteomes" id="UP000702425"/>
    </source>
</evidence>
<name>A0ABX2CZ29_9CYAN</name>
<evidence type="ECO:0000313" key="11">
    <source>
        <dbReference type="EMBL" id="NQE35647.1"/>
    </source>
</evidence>
<evidence type="ECO:0000256" key="1">
    <source>
        <dbReference type="ARBA" id="ARBA00004442"/>
    </source>
</evidence>
<keyword evidence="7" id="KW-0472">Membrane</keyword>
<sequence length="720" mass="78941">MINWHSQAADKLILEKLLIMRPNANIALFRLGISLLTALPMACFYANKAISQTKDISQLPVAADNSADTGNQVLALQKLEIKQDETATNLNQLPDSIETNPEPETQSNPAENSQDACSTIDETACGAGILPEPKNLVDSDPQCQNQLDCNPVLAQNPQTPPGNLPPDLNRDRVPNPLLPSPPTQPDPNRDRFLQPAPQPSPEPPQVPPTVAPSPPSPVPPTLPNTAIEVQKIQVVGSTILSQDEINALVNPLEGRSTTLEQLKQIADKITEIYLNRGYITSRAVLPPQTITAGVVQIQVIEGKLARIEVEGTKRLHPSYIRSRIRLGAGMPLSTASLEDQLRLLRVDPLFDNVEASLRAGENEGESILIVRVLEANPFQPSFSIDNYSPPSVGSERLGVSLRHRNITGNGDELAGAYYRSLGDSDVFDFSYRVPLNAMNGTLQLRAAPNRNSIVQAPYNSLDISGKSHLFEVSYRQPLRRTPIEEFALSVGFTYQTGRTFVAGEPVSIGIREESNGVTTTSAIKLGQDYIRRDPQGAWAVRSQFTIGTSLFDATQYEGSDPDGQFFSWLGQVQRVQRLNDKHLLILQADLQLSANSLLPSQQFVIGGGQSLRGYRQNVRSGDNGFRVSIEDRITLQRDASGNPKLQLAPFLDAGMVLNVANNPNKLTNETFLAGVGLGIIWEPIERVNLRVDYAFPLVRISDRGDNLQDKGIYFNIIYTP</sequence>
<dbReference type="InterPro" id="IPR013686">
    <property type="entry name" value="Polypept-transport_assoc_ShlB"/>
</dbReference>
<evidence type="ECO:0000259" key="10">
    <source>
        <dbReference type="PROSITE" id="PS51779"/>
    </source>
</evidence>
<dbReference type="PROSITE" id="PS51779">
    <property type="entry name" value="POTRA"/>
    <property type="match status" value="1"/>
</dbReference>
<dbReference type="RefSeq" id="WP_172189212.1">
    <property type="nucleotide sequence ID" value="NZ_CAWPPK010000275.1"/>
</dbReference>
<feature type="domain" description="POTRA" evidence="10">
    <location>
        <begin position="227"/>
        <end position="302"/>
    </location>
</feature>
<dbReference type="PANTHER" id="PTHR34597:SF1">
    <property type="entry name" value="HEME_HEMOPEXIN TRANSPORTER PROTEIN HUXB"/>
    <property type="match status" value="1"/>
</dbReference>